<sequence>MFQRKNLFIIFILSATGVIFYFIPQISQHPPRILIFFGLLAVASTFISLREDKKTSNILFFVRPLFAHILFFIPLILVEWISIKSDGIIKNPFGVAVDAYQHYSFMPLYAKWH</sequence>
<feature type="transmembrane region" description="Helical" evidence="1">
    <location>
        <begin position="7"/>
        <end position="27"/>
    </location>
</feature>
<reference evidence="2 3" key="1">
    <citation type="journal article" date="2016" name="Nat. Commun.">
        <title>Thousands of microbial genomes shed light on interconnected biogeochemical processes in an aquifer system.</title>
        <authorList>
            <person name="Anantharaman K."/>
            <person name="Brown C.T."/>
            <person name="Hug L.A."/>
            <person name="Sharon I."/>
            <person name="Castelle C.J."/>
            <person name="Probst A.J."/>
            <person name="Thomas B.C."/>
            <person name="Singh A."/>
            <person name="Wilkins M.J."/>
            <person name="Karaoz U."/>
            <person name="Brodie E.L."/>
            <person name="Williams K.H."/>
            <person name="Hubbard S.S."/>
            <person name="Banfield J.F."/>
        </authorList>
    </citation>
    <scope>NUCLEOTIDE SEQUENCE [LARGE SCALE GENOMIC DNA]</scope>
</reference>
<evidence type="ECO:0000313" key="3">
    <source>
        <dbReference type="Proteomes" id="UP000177057"/>
    </source>
</evidence>
<feature type="transmembrane region" description="Helical" evidence="1">
    <location>
        <begin position="61"/>
        <end position="83"/>
    </location>
</feature>
<protein>
    <submittedName>
        <fullName evidence="2">Uncharacterized protein</fullName>
    </submittedName>
</protein>
<keyword evidence="1" id="KW-1133">Transmembrane helix</keyword>
<dbReference type="Proteomes" id="UP000177057">
    <property type="component" value="Unassembled WGS sequence"/>
</dbReference>
<proteinExistence type="predicted"/>
<dbReference type="STRING" id="1797794.A3H40_02680"/>
<gene>
    <name evidence="2" type="ORF">A3H40_02680</name>
</gene>
<name>A0A1F5N597_9BACT</name>
<feature type="transmembrane region" description="Helical" evidence="1">
    <location>
        <begin position="33"/>
        <end position="49"/>
    </location>
</feature>
<keyword evidence="1" id="KW-0472">Membrane</keyword>
<keyword evidence="1" id="KW-0812">Transmembrane</keyword>
<comment type="caution">
    <text evidence="2">The sequence shown here is derived from an EMBL/GenBank/DDBJ whole genome shotgun (WGS) entry which is preliminary data.</text>
</comment>
<dbReference type="AlphaFoldDB" id="A0A1F5N597"/>
<dbReference type="EMBL" id="MFDV01000003">
    <property type="protein sequence ID" value="OGE72743.1"/>
    <property type="molecule type" value="Genomic_DNA"/>
</dbReference>
<evidence type="ECO:0000256" key="1">
    <source>
        <dbReference type="SAM" id="Phobius"/>
    </source>
</evidence>
<accession>A0A1F5N597</accession>
<evidence type="ECO:0000313" key="2">
    <source>
        <dbReference type="EMBL" id="OGE72743.1"/>
    </source>
</evidence>
<organism evidence="2 3">
    <name type="scientific">Candidatus Daviesbacteria bacterium RIFCSPLOWO2_02_FULL_38_15</name>
    <dbReference type="NCBI Taxonomy" id="1797794"/>
    <lineage>
        <taxon>Bacteria</taxon>
        <taxon>Candidatus Daviesiibacteriota</taxon>
    </lineage>
</organism>